<dbReference type="AlphaFoldDB" id="A0A8H4PEZ0"/>
<dbReference type="PROSITE" id="PS50011">
    <property type="entry name" value="PROTEIN_KINASE_DOM"/>
    <property type="match status" value="1"/>
</dbReference>
<dbReference type="CDD" id="cd00180">
    <property type="entry name" value="PKc"/>
    <property type="match status" value="1"/>
</dbReference>
<comment type="caution">
    <text evidence="3">The sequence shown here is derived from an EMBL/GenBank/DDBJ whole genome shotgun (WGS) entry which is preliminary data.</text>
</comment>
<keyword evidence="4" id="KW-1185">Reference proteome</keyword>
<dbReference type="SMART" id="SM00220">
    <property type="entry name" value="S_TKc"/>
    <property type="match status" value="1"/>
</dbReference>
<reference evidence="3 4" key="1">
    <citation type="submission" date="2020-01" db="EMBL/GenBank/DDBJ databases">
        <title>Identification and distribution of gene clusters putatively required for synthesis of sphingolipid metabolism inhibitors in phylogenetically diverse species of the filamentous fungus Fusarium.</title>
        <authorList>
            <person name="Kim H.-S."/>
            <person name="Busman M."/>
            <person name="Brown D.W."/>
            <person name="Divon H."/>
            <person name="Uhlig S."/>
            <person name="Proctor R.H."/>
        </authorList>
    </citation>
    <scope>NUCLEOTIDE SEQUENCE [LARGE SCALE GENOMIC DNA]</scope>
    <source>
        <strain evidence="3 4">NRRL 20459</strain>
    </source>
</reference>
<dbReference type="PANTHER" id="PTHR24359">
    <property type="entry name" value="SERINE/THREONINE-PROTEIN KINASE SBK1"/>
    <property type="match status" value="1"/>
</dbReference>
<dbReference type="Gene3D" id="1.10.510.10">
    <property type="entry name" value="Transferase(Phosphotransferase) domain 1"/>
    <property type="match status" value="1"/>
</dbReference>
<dbReference type="PANTHER" id="PTHR24359:SF37">
    <property type="entry name" value="PROTEIN KINASE DOMAIN-CONTAINING PROTEIN"/>
    <property type="match status" value="1"/>
</dbReference>
<dbReference type="InterPro" id="IPR000719">
    <property type="entry name" value="Prot_kinase_dom"/>
</dbReference>
<sequence length="727" mass="82867">MSYPDKTAKCQVPRLVVPARRLRAAEAYAPATSDYHSQSENERPRHGYEPPRPRRGSTSSISSLDPVESEFDEYDVESPLPYEVTIADLSGVPGPNEIEESDSELKSDDAASNLEDSTTSLNIHRAPITGHGLPNLSPGLYATLSPQRSEVSDLGNRLDDLRLDSRPGSPIQEPGWPPETPLQDKLLAQYQTPQSGSKGFFPRGHIRKVIREPAVREELLDNLPRASNAKIEEFTRLICRPRYKKRPSDGTSLKFNLYRRIFAILVLTEKVNCIGDFIHEGVDDSTLPLRKVPLASSGMLARFELRPRHPNSGRLSCFKRWSQTQLMKFDEWQWSVMAAFFSRGGDGMICRYRFPDSTILPFYKDSYEEREGGFGKVSKVRIHPDHHNFPDAQSPNSFFAIKKLKSRKIEEFKEEFKMLAAFSKNEHPHLVPLRAGYRLREACYFIFDWADSDLSRYWWKEEPHPTFNRETVLWVAKQCAGLASGLQQIHRIGSMEQERYEADPGYTSSPARQYTMKKKLYGSHGDIKPANILLFKDGLGQRGTLKICDFGQAELHTIHSRSNKSKNDIVISLSYRPPECDIHDGTISRSFDVWTMGCLYLEFLIWLLGGWPRVRTFTIKRAGPMIASAPQFQEYLFFDRVDGGKTAEVKPAVTQFIESLHCDPNCSQFVHDFLDYIEDSMLVIETTDKDSMMRVGCSPLANKLQELYDKCQRIPGYADYPVPRSPI</sequence>
<dbReference type="EMBL" id="JAADYS010002554">
    <property type="protein sequence ID" value="KAF4458042.1"/>
    <property type="molecule type" value="Genomic_DNA"/>
</dbReference>
<dbReference type="Proteomes" id="UP000554235">
    <property type="component" value="Unassembled WGS sequence"/>
</dbReference>
<accession>A0A8H4PEZ0</accession>
<proteinExistence type="predicted"/>
<dbReference type="GO" id="GO:0004674">
    <property type="term" value="F:protein serine/threonine kinase activity"/>
    <property type="evidence" value="ECO:0007669"/>
    <property type="project" value="TreeGrafter"/>
</dbReference>
<dbReference type="OrthoDB" id="4062651at2759"/>
<organism evidence="3 4">
    <name type="scientific">Fusarium albosuccineum</name>
    <dbReference type="NCBI Taxonomy" id="1237068"/>
    <lineage>
        <taxon>Eukaryota</taxon>
        <taxon>Fungi</taxon>
        <taxon>Dikarya</taxon>
        <taxon>Ascomycota</taxon>
        <taxon>Pezizomycotina</taxon>
        <taxon>Sordariomycetes</taxon>
        <taxon>Hypocreomycetidae</taxon>
        <taxon>Hypocreales</taxon>
        <taxon>Nectriaceae</taxon>
        <taxon>Fusarium</taxon>
        <taxon>Fusarium decemcellulare species complex</taxon>
    </lineage>
</organism>
<name>A0A8H4PEZ0_9HYPO</name>
<evidence type="ECO:0000256" key="1">
    <source>
        <dbReference type="SAM" id="MobiDB-lite"/>
    </source>
</evidence>
<feature type="compositionally biased region" description="Basic and acidic residues" evidence="1">
    <location>
        <begin position="37"/>
        <end position="52"/>
    </location>
</feature>
<dbReference type="Pfam" id="PF00069">
    <property type="entry name" value="Pkinase"/>
    <property type="match status" value="1"/>
</dbReference>
<dbReference type="SUPFAM" id="SSF56112">
    <property type="entry name" value="Protein kinase-like (PK-like)"/>
    <property type="match status" value="1"/>
</dbReference>
<dbReference type="GO" id="GO:0005524">
    <property type="term" value="F:ATP binding"/>
    <property type="evidence" value="ECO:0007669"/>
    <property type="project" value="InterPro"/>
</dbReference>
<keyword evidence="3" id="KW-0808">Transferase</keyword>
<feature type="region of interest" description="Disordered" evidence="1">
    <location>
        <begin position="159"/>
        <end position="179"/>
    </location>
</feature>
<feature type="region of interest" description="Disordered" evidence="1">
    <location>
        <begin position="27"/>
        <end position="113"/>
    </location>
</feature>
<dbReference type="InterPro" id="IPR011009">
    <property type="entry name" value="Kinase-like_dom_sf"/>
</dbReference>
<evidence type="ECO:0000313" key="4">
    <source>
        <dbReference type="Proteomes" id="UP000554235"/>
    </source>
</evidence>
<gene>
    <name evidence="3" type="ORF">FALBO_15090</name>
</gene>
<evidence type="ECO:0000259" key="2">
    <source>
        <dbReference type="PROSITE" id="PS50011"/>
    </source>
</evidence>
<feature type="compositionally biased region" description="Acidic residues" evidence="1">
    <location>
        <begin position="67"/>
        <end position="76"/>
    </location>
</feature>
<keyword evidence="3" id="KW-0418">Kinase</keyword>
<protein>
    <submittedName>
        <fullName evidence="3">CMGC kinase</fullName>
    </submittedName>
</protein>
<feature type="domain" description="Protein kinase" evidence="2">
    <location>
        <begin position="363"/>
        <end position="674"/>
    </location>
</feature>
<evidence type="ECO:0000313" key="3">
    <source>
        <dbReference type="EMBL" id="KAF4458042.1"/>
    </source>
</evidence>